<keyword evidence="3" id="KW-1185">Reference proteome</keyword>
<evidence type="ECO:0000256" key="1">
    <source>
        <dbReference type="SAM" id="MobiDB-lite"/>
    </source>
</evidence>
<dbReference type="EMBL" id="CP141261">
    <property type="protein sequence ID" value="WRL62335.1"/>
    <property type="molecule type" value="Genomic_DNA"/>
</dbReference>
<sequence length="52" mass="5349">MTSRITPPPNAATAAPTWWEAKTQPKTTGARAPKCSRHSASVGGTVATQSSP</sequence>
<gene>
    <name evidence="2" type="ORF">U6N30_20180</name>
</gene>
<protein>
    <submittedName>
        <fullName evidence="2">Uncharacterized protein</fullName>
    </submittedName>
</protein>
<accession>A0ABZ1AZU5</accession>
<reference evidence="2 3" key="1">
    <citation type="submission" date="2023-12" db="EMBL/GenBank/DDBJ databases">
        <title>Blastococcus brunescens sp. nov., an actonobacterium isolated from sandstone collected in sahara desert.</title>
        <authorList>
            <person name="Gtari M."/>
            <person name="Ghodhbane F."/>
        </authorList>
    </citation>
    <scope>NUCLEOTIDE SEQUENCE [LARGE SCALE GENOMIC DNA]</scope>
    <source>
        <strain evidence="2 3">BMG 8361</strain>
    </source>
</reference>
<name>A0ABZ1AZU5_9ACTN</name>
<feature type="region of interest" description="Disordered" evidence="1">
    <location>
        <begin position="1"/>
        <end position="52"/>
    </location>
</feature>
<organism evidence="2 3">
    <name type="scientific">Blastococcus brunescens</name>
    <dbReference type="NCBI Taxonomy" id="1564165"/>
    <lineage>
        <taxon>Bacteria</taxon>
        <taxon>Bacillati</taxon>
        <taxon>Actinomycetota</taxon>
        <taxon>Actinomycetes</taxon>
        <taxon>Geodermatophilales</taxon>
        <taxon>Geodermatophilaceae</taxon>
        <taxon>Blastococcus</taxon>
    </lineage>
</organism>
<proteinExistence type="predicted"/>
<dbReference type="Proteomes" id="UP001324287">
    <property type="component" value="Chromosome"/>
</dbReference>
<evidence type="ECO:0000313" key="2">
    <source>
        <dbReference type="EMBL" id="WRL62335.1"/>
    </source>
</evidence>
<evidence type="ECO:0000313" key="3">
    <source>
        <dbReference type="Proteomes" id="UP001324287"/>
    </source>
</evidence>
<feature type="compositionally biased region" description="Pro residues" evidence="1">
    <location>
        <begin position="1"/>
        <end position="10"/>
    </location>
</feature>